<evidence type="ECO:0000313" key="10">
    <source>
        <dbReference type="Proteomes" id="UP001595453"/>
    </source>
</evidence>
<evidence type="ECO:0000256" key="6">
    <source>
        <dbReference type="ARBA" id="ARBA00023136"/>
    </source>
</evidence>
<dbReference type="Pfam" id="PF07690">
    <property type="entry name" value="MFS_1"/>
    <property type="match status" value="1"/>
</dbReference>
<keyword evidence="6 7" id="KW-0472">Membrane</keyword>
<dbReference type="InterPro" id="IPR036259">
    <property type="entry name" value="MFS_trans_sf"/>
</dbReference>
<evidence type="ECO:0000256" key="1">
    <source>
        <dbReference type="ARBA" id="ARBA00004651"/>
    </source>
</evidence>
<feature type="transmembrane region" description="Helical" evidence="7">
    <location>
        <begin position="12"/>
        <end position="32"/>
    </location>
</feature>
<feature type="transmembrane region" description="Helical" evidence="7">
    <location>
        <begin position="386"/>
        <end position="405"/>
    </location>
</feature>
<feature type="transmembrane region" description="Helical" evidence="7">
    <location>
        <begin position="166"/>
        <end position="186"/>
    </location>
</feature>
<sequence length="424" mass="45541">MSVLSSFSQLTATYRWMLAAACVFNLGFYMLIPFLAGYLKQDLLLSATLVGVVLGVRSFCQQGLFLVGGLVADLMGAKLPIVVGCVLRAVGFGLFLFSEQTLVLFLAAFLTGFAGALFTPAAQAFFAKQEAISSTQMFSLVAIARNAGELLGPVCGVLLLSISFDLLCLIAALPFALFAVVFYLLLPNKTASASTTATEKTEQNQQNASIANTIRTVLSNKAFLTFSAVMSGYFMLINQISFAIPIHLVASSGTPQDIAWIMTLCAVVAIALQFPVTKACERRLTPQHWISIGIALMGLSFSTLILDWPYRDGLLALLPLCVLAIVFTLGTLVSFPFIMSQIALLAHNKSVATHYGFFYLFAGLGLIAGSSLVGLAFDLSHRSEHLAWYSLLVIGFGTSLLNMLFMSSKSQPEAAQPIKSSIIK</sequence>
<comment type="caution">
    <text evidence="9">The sequence shown here is derived from an EMBL/GenBank/DDBJ whole genome shotgun (WGS) entry which is preliminary data.</text>
</comment>
<feature type="domain" description="Major facilitator superfamily (MFS) profile" evidence="8">
    <location>
        <begin position="13"/>
        <end position="410"/>
    </location>
</feature>
<dbReference type="InterPro" id="IPR020846">
    <property type="entry name" value="MFS_dom"/>
</dbReference>
<evidence type="ECO:0000256" key="2">
    <source>
        <dbReference type="ARBA" id="ARBA00022448"/>
    </source>
</evidence>
<keyword evidence="5 7" id="KW-1133">Transmembrane helix</keyword>
<dbReference type="SUPFAM" id="SSF103473">
    <property type="entry name" value="MFS general substrate transporter"/>
    <property type="match status" value="1"/>
</dbReference>
<feature type="transmembrane region" description="Helical" evidence="7">
    <location>
        <begin position="103"/>
        <end position="126"/>
    </location>
</feature>
<proteinExistence type="predicted"/>
<dbReference type="RefSeq" id="WP_377123463.1">
    <property type="nucleotide sequence ID" value="NZ_JBHRSD010000014.1"/>
</dbReference>
<evidence type="ECO:0000259" key="8">
    <source>
        <dbReference type="PROSITE" id="PS50850"/>
    </source>
</evidence>
<dbReference type="Gene3D" id="1.20.1250.20">
    <property type="entry name" value="MFS general substrate transporter like domains"/>
    <property type="match status" value="1"/>
</dbReference>
<dbReference type="EMBL" id="JBHRSD010000014">
    <property type="protein sequence ID" value="MFC3032702.1"/>
    <property type="molecule type" value="Genomic_DNA"/>
</dbReference>
<evidence type="ECO:0000256" key="4">
    <source>
        <dbReference type="ARBA" id="ARBA00022692"/>
    </source>
</evidence>
<accession>A0ABV7CJC2</accession>
<reference evidence="10" key="1">
    <citation type="journal article" date="2019" name="Int. J. Syst. Evol. Microbiol.">
        <title>The Global Catalogue of Microorganisms (GCM) 10K type strain sequencing project: providing services to taxonomists for standard genome sequencing and annotation.</title>
        <authorList>
            <consortium name="The Broad Institute Genomics Platform"/>
            <consortium name="The Broad Institute Genome Sequencing Center for Infectious Disease"/>
            <person name="Wu L."/>
            <person name="Ma J."/>
        </authorList>
    </citation>
    <scope>NUCLEOTIDE SEQUENCE [LARGE SCALE GENOMIC DNA]</scope>
    <source>
        <strain evidence="10">KCTC 42730</strain>
    </source>
</reference>
<dbReference type="InterPro" id="IPR050171">
    <property type="entry name" value="MFS_Transporters"/>
</dbReference>
<protein>
    <submittedName>
        <fullName evidence="9">MFS transporter</fullName>
    </submittedName>
</protein>
<feature type="transmembrane region" description="Helical" evidence="7">
    <location>
        <begin position="222"/>
        <end position="246"/>
    </location>
</feature>
<feature type="transmembrane region" description="Helical" evidence="7">
    <location>
        <begin position="258"/>
        <end position="277"/>
    </location>
</feature>
<evidence type="ECO:0000256" key="3">
    <source>
        <dbReference type="ARBA" id="ARBA00022475"/>
    </source>
</evidence>
<keyword evidence="3" id="KW-1003">Cell membrane</keyword>
<dbReference type="PANTHER" id="PTHR23517:SF2">
    <property type="entry name" value="MULTIDRUG RESISTANCE PROTEIN MDTH"/>
    <property type="match status" value="1"/>
</dbReference>
<keyword evidence="4 7" id="KW-0812">Transmembrane</keyword>
<evidence type="ECO:0000313" key="9">
    <source>
        <dbReference type="EMBL" id="MFC3032702.1"/>
    </source>
</evidence>
<evidence type="ECO:0000256" key="5">
    <source>
        <dbReference type="ARBA" id="ARBA00022989"/>
    </source>
</evidence>
<feature type="transmembrane region" description="Helical" evidence="7">
    <location>
        <begin position="79"/>
        <end position="97"/>
    </location>
</feature>
<organism evidence="9 10">
    <name type="scientific">Pseudoalteromonas fenneropenaei</name>
    <dbReference type="NCBI Taxonomy" id="1737459"/>
    <lineage>
        <taxon>Bacteria</taxon>
        <taxon>Pseudomonadati</taxon>
        <taxon>Pseudomonadota</taxon>
        <taxon>Gammaproteobacteria</taxon>
        <taxon>Alteromonadales</taxon>
        <taxon>Pseudoalteromonadaceae</taxon>
        <taxon>Pseudoalteromonas</taxon>
    </lineage>
</organism>
<dbReference type="InterPro" id="IPR011701">
    <property type="entry name" value="MFS"/>
</dbReference>
<keyword evidence="2" id="KW-0813">Transport</keyword>
<gene>
    <name evidence="9" type="ORF">ACFOEE_09230</name>
</gene>
<feature type="transmembrane region" description="Helical" evidence="7">
    <location>
        <begin position="357"/>
        <end position="380"/>
    </location>
</feature>
<comment type="subcellular location">
    <subcellularLocation>
        <location evidence="1">Cell membrane</location>
        <topology evidence="1">Multi-pass membrane protein</topology>
    </subcellularLocation>
</comment>
<evidence type="ECO:0000256" key="7">
    <source>
        <dbReference type="SAM" id="Phobius"/>
    </source>
</evidence>
<feature type="transmembrane region" description="Helical" evidence="7">
    <location>
        <begin position="44"/>
        <end position="67"/>
    </location>
</feature>
<feature type="transmembrane region" description="Helical" evidence="7">
    <location>
        <begin position="316"/>
        <end position="345"/>
    </location>
</feature>
<feature type="transmembrane region" description="Helical" evidence="7">
    <location>
        <begin position="289"/>
        <end position="310"/>
    </location>
</feature>
<name>A0ABV7CJC2_9GAMM</name>
<keyword evidence="10" id="KW-1185">Reference proteome</keyword>
<dbReference type="Proteomes" id="UP001595453">
    <property type="component" value="Unassembled WGS sequence"/>
</dbReference>
<dbReference type="PANTHER" id="PTHR23517">
    <property type="entry name" value="RESISTANCE PROTEIN MDTM, PUTATIVE-RELATED-RELATED"/>
    <property type="match status" value="1"/>
</dbReference>
<dbReference type="PROSITE" id="PS50850">
    <property type="entry name" value="MFS"/>
    <property type="match status" value="1"/>
</dbReference>